<reference evidence="8 9" key="1">
    <citation type="submission" date="2016-10" db="EMBL/GenBank/DDBJ databases">
        <authorList>
            <person name="de Groot N.N."/>
        </authorList>
    </citation>
    <scope>NUCLEOTIDE SEQUENCE [LARGE SCALE GENOMIC DNA]</scope>
    <source>
        <strain evidence="8 9">DSM 27375</strain>
    </source>
</reference>
<evidence type="ECO:0000256" key="6">
    <source>
        <dbReference type="PIRNR" id="PIRNR002889"/>
    </source>
</evidence>
<dbReference type="RefSeq" id="WP_074643814.1">
    <property type="nucleotide sequence ID" value="NZ_FNBL01000004.1"/>
</dbReference>
<evidence type="ECO:0000256" key="3">
    <source>
        <dbReference type="ARBA" id="ARBA00014376"/>
    </source>
</evidence>
<sequence length="130" mass="14315">MFENLDIFKMASGLARHAVTRQEAVAKNIANADTPGYRAQDVASFEEAYESNTANTAMRTTREGHMVSAASENTNGFRLFDTPGPSSPNGNTVSLETEMMKSSQVRHEHDLALSVYKTSMNILRTSIGRR</sequence>
<comment type="subunit">
    <text evidence="6">The basal body constitutes a major portion of the flagellar organelle and consists of a number of rings mounted on a central rod.</text>
</comment>
<evidence type="ECO:0000256" key="2">
    <source>
        <dbReference type="ARBA" id="ARBA00009677"/>
    </source>
</evidence>
<dbReference type="InterPro" id="IPR001444">
    <property type="entry name" value="Flag_bb_rod_N"/>
</dbReference>
<dbReference type="AlphaFoldDB" id="A0A1G7KYH7"/>
<evidence type="ECO:0000256" key="5">
    <source>
        <dbReference type="ARBA" id="ARBA00024934"/>
    </source>
</evidence>
<protein>
    <recommendedName>
        <fullName evidence="3 6">Flagellar basal body rod protein FlgB</fullName>
    </recommendedName>
</protein>
<evidence type="ECO:0000256" key="1">
    <source>
        <dbReference type="ARBA" id="ARBA00004117"/>
    </source>
</evidence>
<comment type="function">
    <text evidence="5 6">Structural component of flagellum, the bacterial motility apparatus. Part of the rod structure of flagellar basal body.</text>
</comment>
<name>A0A1G7KYH7_9RHOB</name>
<accession>A0A1G7KYH7</accession>
<dbReference type="OrthoDB" id="9788334at2"/>
<gene>
    <name evidence="8" type="ORF">SAMN04488117_10491</name>
</gene>
<dbReference type="Proteomes" id="UP000182284">
    <property type="component" value="Unassembled WGS sequence"/>
</dbReference>
<feature type="domain" description="Flagellar basal body rod protein N-terminal" evidence="7">
    <location>
        <begin position="20"/>
        <end position="38"/>
    </location>
</feature>
<evidence type="ECO:0000313" key="8">
    <source>
        <dbReference type="EMBL" id="SDF42171.1"/>
    </source>
</evidence>
<dbReference type="Pfam" id="PF00460">
    <property type="entry name" value="Flg_bb_rod"/>
    <property type="match status" value="1"/>
</dbReference>
<keyword evidence="8" id="KW-0282">Flagellum</keyword>
<evidence type="ECO:0000259" key="7">
    <source>
        <dbReference type="Pfam" id="PF00460"/>
    </source>
</evidence>
<evidence type="ECO:0000313" key="9">
    <source>
        <dbReference type="Proteomes" id="UP000182284"/>
    </source>
</evidence>
<dbReference type="GO" id="GO:0071973">
    <property type="term" value="P:bacterial-type flagellum-dependent cell motility"/>
    <property type="evidence" value="ECO:0007669"/>
    <property type="project" value="InterPro"/>
</dbReference>
<comment type="similarity">
    <text evidence="2 6">Belongs to the flagella basal body rod proteins family.</text>
</comment>
<dbReference type="PIRSF" id="PIRSF002889">
    <property type="entry name" value="Rod_FlgB"/>
    <property type="match status" value="1"/>
</dbReference>
<keyword evidence="8" id="KW-0969">Cilium</keyword>
<dbReference type="NCBIfam" id="TIGR01396">
    <property type="entry name" value="FlgB"/>
    <property type="match status" value="1"/>
</dbReference>
<evidence type="ECO:0000256" key="4">
    <source>
        <dbReference type="ARBA" id="ARBA00023143"/>
    </source>
</evidence>
<keyword evidence="8" id="KW-0966">Cell projection</keyword>
<dbReference type="EMBL" id="FNBL01000004">
    <property type="protein sequence ID" value="SDF42171.1"/>
    <property type="molecule type" value="Genomic_DNA"/>
</dbReference>
<proteinExistence type="inferred from homology"/>
<organism evidence="8 9">
    <name type="scientific">Celeribacter baekdonensis</name>
    <dbReference type="NCBI Taxonomy" id="875171"/>
    <lineage>
        <taxon>Bacteria</taxon>
        <taxon>Pseudomonadati</taxon>
        <taxon>Pseudomonadota</taxon>
        <taxon>Alphaproteobacteria</taxon>
        <taxon>Rhodobacterales</taxon>
        <taxon>Roseobacteraceae</taxon>
        <taxon>Celeribacter</taxon>
    </lineage>
</organism>
<comment type="subcellular location">
    <subcellularLocation>
        <location evidence="1 6">Bacterial flagellum basal body</location>
    </subcellularLocation>
</comment>
<dbReference type="NCBIfam" id="NF009270">
    <property type="entry name" value="PRK12627.1"/>
    <property type="match status" value="1"/>
</dbReference>
<dbReference type="InterPro" id="IPR006300">
    <property type="entry name" value="FlgB"/>
</dbReference>
<dbReference type="GO" id="GO:0030694">
    <property type="term" value="C:bacterial-type flagellum basal body, rod"/>
    <property type="evidence" value="ECO:0007669"/>
    <property type="project" value="InterPro"/>
</dbReference>
<keyword evidence="4 6" id="KW-0975">Bacterial flagellum</keyword>